<sequence>MFNFTIPRVKLHEQRMDIRARIQEFKRRVNERAARHHEWWLNLYDRWRPYERVEYCKLTVEEENNACDTESI</sequence>
<proteinExistence type="predicted"/>
<reference evidence="1 2" key="1">
    <citation type="submission" date="2019-12" db="EMBL/GenBank/DDBJ databases">
        <title>Chromosome-level assembly of the Caenorhabditis remanei genome.</title>
        <authorList>
            <person name="Teterina A.A."/>
            <person name="Willis J.H."/>
            <person name="Phillips P.C."/>
        </authorList>
    </citation>
    <scope>NUCLEOTIDE SEQUENCE [LARGE SCALE GENOMIC DNA]</scope>
    <source>
        <strain evidence="1 2">PX506</strain>
        <tissue evidence="1">Whole organism</tissue>
    </source>
</reference>
<dbReference type="RefSeq" id="XP_053580533.1">
    <property type="nucleotide sequence ID" value="XM_053731620.1"/>
</dbReference>
<evidence type="ECO:0000313" key="1">
    <source>
        <dbReference type="EMBL" id="KAF1750123.1"/>
    </source>
</evidence>
<dbReference type="KEGG" id="crq:GCK72_016669"/>
<gene>
    <name evidence="1" type="ORF">GCK72_016669</name>
</gene>
<dbReference type="Proteomes" id="UP000483820">
    <property type="component" value="Chromosome V"/>
</dbReference>
<protein>
    <submittedName>
        <fullName evidence="1">Uncharacterized protein</fullName>
    </submittedName>
</protein>
<dbReference type="CTD" id="78776373"/>
<dbReference type="AlphaFoldDB" id="A0A2P4VZK3"/>
<dbReference type="EMBL" id="WUAV01000005">
    <property type="protein sequence ID" value="KAF1750123.1"/>
    <property type="molecule type" value="Genomic_DNA"/>
</dbReference>
<dbReference type="GeneID" id="78776373"/>
<organism evidence="1 2">
    <name type="scientific">Caenorhabditis remanei</name>
    <name type="common">Caenorhabditis vulgaris</name>
    <dbReference type="NCBI Taxonomy" id="31234"/>
    <lineage>
        <taxon>Eukaryota</taxon>
        <taxon>Metazoa</taxon>
        <taxon>Ecdysozoa</taxon>
        <taxon>Nematoda</taxon>
        <taxon>Chromadorea</taxon>
        <taxon>Rhabditida</taxon>
        <taxon>Rhabditina</taxon>
        <taxon>Rhabditomorpha</taxon>
        <taxon>Rhabditoidea</taxon>
        <taxon>Rhabditidae</taxon>
        <taxon>Peloderinae</taxon>
        <taxon>Caenorhabditis</taxon>
    </lineage>
</organism>
<comment type="caution">
    <text evidence="1">The sequence shown here is derived from an EMBL/GenBank/DDBJ whole genome shotgun (WGS) entry which is preliminary data.</text>
</comment>
<name>A0A2P4VZK3_CAERE</name>
<evidence type="ECO:0000313" key="2">
    <source>
        <dbReference type="Proteomes" id="UP000483820"/>
    </source>
</evidence>
<accession>A0A2P4VZK3</accession>